<comment type="cofactor">
    <cofactor evidence="1">
        <name>heme</name>
        <dbReference type="ChEBI" id="CHEBI:30413"/>
    </cofactor>
</comment>
<evidence type="ECO:0000256" key="2">
    <source>
        <dbReference type="ARBA" id="ARBA00004174"/>
    </source>
</evidence>
<dbReference type="AlphaFoldDB" id="E2BNQ1"/>
<name>E2BNQ1_HARSA</name>
<evidence type="ECO:0000256" key="4">
    <source>
        <dbReference type="ARBA" id="ARBA00010617"/>
    </source>
</evidence>
<dbReference type="Pfam" id="PF00067">
    <property type="entry name" value="p450"/>
    <property type="match status" value="1"/>
</dbReference>
<keyword evidence="5" id="KW-0349">Heme</keyword>
<dbReference type="GO" id="GO:0005506">
    <property type="term" value="F:iron ion binding"/>
    <property type="evidence" value="ECO:0007669"/>
    <property type="project" value="InterPro"/>
</dbReference>
<dbReference type="InterPro" id="IPR050476">
    <property type="entry name" value="Insect_CytP450_Detox"/>
</dbReference>
<dbReference type="OrthoDB" id="2789670at2759"/>
<dbReference type="GO" id="GO:0020037">
    <property type="term" value="F:heme binding"/>
    <property type="evidence" value="ECO:0007669"/>
    <property type="project" value="InterPro"/>
</dbReference>
<dbReference type="GO" id="GO:0004497">
    <property type="term" value="F:monooxygenase activity"/>
    <property type="evidence" value="ECO:0007669"/>
    <property type="project" value="UniProtKB-KW"/>
</dbReference>
<evidence type="ECO:0000256" key="11">
    <source>
        <dbReference type="ARBA" id="ARBA00023033"/>
    </source>
</evidence>
<comment type="similarity">
    <text evidence="4">Belongs to the cytochrome P450 family.</text>
</comment>
<gene>
    <name evidence="13" type="ORF">EAI_00025</name>
</gene>
<evidence type="ECO:0000256" key="9">
    <source>
        <dbReference type="ARBA" id="ARBA00023002"/>
    </source>
</evidence>
<protein>
    <submittedName>
        <fullName evidence="13">Cytochrome P450 9e2</fullName>
    </submittedName>
</protein>
<keyword evidence="10" id="KW-0408">Iron</keyword>
<keyword evidence="14" id="KW-1185">Reference proteome</keyword>
<dbReference type="InterPro" id="IPR001128">
    <property type="entry name" value="Cyt_P450"/>
</dbReference>
<evidence type="ECO:0000256" key="8">
    <source>
        <dbReference type="ARBA" id="ARBA00022848"/>
    </source>
</evidence>
<evidence type="ECO:0000256" key="1">
    <source>
        <dbReference type="ARBA" id="ARBA00001971"/>
    </source>
</evidence>
<accession>E2BNQ1</accession>
<evidence type="ECO:0000256" key="10">
    <source>
        <dbReference type="ARBA" id="ARBA00023004"/>
    </source>
</evidence>
<dbReference type="OMA" id="EWKMIRT"/>
<comment type="subcellular location">
    <subcellularLocation>
        <location evidence="3">Endoplasmic reticulum membrane</location>
        <topology evidence="3">Peripheral membrane protein</topology>
    </subcellularLocation>
    <subcellularLocation>
        <location evidence="2">Microsome membrane</location>
        <topology evidence="2">Peripheral membrane protein</topology>
    </subcellularLocation>
</comment>
<keyword evidence="8" id="KW-0492">Microsome</keyword>
<dbReference type="PANTHER" id="PTHR24292">
    <property type="entry name" value="CYTOCHROME P450"/>
    <property type="match status" value="1"/>
</dbReference>
<evidence type="ECO:0000256" key="7">
    <source>
        <dbReference type="ARBA" id="ARBA00022824"/>
    </source>
</evidence>
<dbReference type="EMBL" id="GL449439">
    <property type="protein sequence ID" value="EFN82679.1"/>
    <property type="molecule type" value="Genomic_DNA"/>
</dbReference>
<dbReference type="SUPFAM" id="SSF48264">
    <property type="entry name" value="Cytochrome P450"/>
    <property type="match status" value="1"/>
</dbReference>
<dbReference type="InParanoid" id="E2BNQ1"/>
<evidence type="ECO:0000256" key="5">
    <source>
        <dbReference type="ARBA" id="ARBA00022617"/>
    </source>
</evidence>
<keyword evidence="9" id="KW-0560">Oxidoreductase</keyword>
<keyword evidence="12" id="KW-0472">Membrane</keyword>
<evidence type="ECO:0000256" key="3">
    <source>
        <dbReference type="ARBA" id="ARBA00004406"/>
    </source>
</evidence>
<feature type="non-terminal residue" evidence="13">
    <location>
        <position position="1"/>
    </location>
</feature>
<keyword evidence="11" id="KW-0503">Monooxygenase</keyword>
<organism evidence="14">
    <name type="scientific">Harpegnathos saltator</name>
    <name type="common">Jerdon's jumping ant</name>
    <dbReference type="NCBI Taxonomy" id="610380"/>
    <lineage>
        <taxon>Eukaryota</taxon>
        <taxon>Metazoa</taxon>
        <taxon>Ecdysozoa</taxon>
        <taxon>Arthropoda</taxon>
        <taxon>Hexapoda</taxon>
        <taxon>Insecta</taxon>
        <taxon>Pterygota</taxon>
        <taxon>Neoptera</taxon>
        <taxon>Endopterygota</taxon>
        <taxon>Hymenoptera</taxon>
        <taxon>Apocrita</taxon>
        <taxon>Aculeata</taxon>
        <taxon>Formicoidea</taxon>
        <taxon>Formicidae</taxon>
        <taxon>Ponerinae</taxon>
        <taxon>Ponerini</taxon>
        <taxon>Harpegnathos</taxon>
    </lineage>
</organism>
<dbReference type="GO" id="GO:0016705">
    <property type="term" value="F:oxidoreductase activity, acting on paired donors, with incorporation or reduction of molecular oxygen"/>
    <property type="evidence" value="ECO:0007669"/>
    <property type="project" value="InterPro"/>
</dbReference>
<evidence type="ECO:0000256" key="12">
    <source>
        <dbReference type="ARBA" id="ARBA00023136"/>
    </source>
</evidence>
<evidence type="ECO:0000313" key="13">
    <source>
        <dbReference type="EMBL" id="EFN82679.1"/>
    </source>
</evidence>
<dbReference type="GO" id="GO:0005789">
    <property type="term" value="C:endoplasmic reticulum membrane"/>
    <property type="evidence" value="ECO:0007669"/>
    <property type="project" value="UniProtKB-SubCell"/>
</dbReference>
<dbReference type="InterPro" id="IPR036396">
    <property type="entry name" value="Cyt_P450_sf"/>
</dbReference>
<sequence length="82" mass="9788">IGIYDFLKPVIMIRDPELIKSIAIKHFDMFTDHRDFIQYDQDPLASQGLFFLRGDKWRKMRAILSPSYTSKKMRTMFKLISD</sequence>
<reference evidence="13 14" key="1">
    <citation type="journal article" date="2010" name="Science">
        <title>Genomic comparison of the ants Camponotus floridanus and Harpegnathos saltator.</title>
        <authorList>
            <person name="Bonasio R."/>
            <person name="Zhang G."/>
            <person name="Ye C."/>
            <person name="Mutti N.S."/>
            <person name="Fang X."/>
            <person name="Qin N."/>
            <person name="Donahue G."/>
            <person name="Yang P."/>
            <person name="Li Q."/>
            <person name="Li C."/>
            <person name="Zhang P."/>
            <person name="Huang Z."/>
            <person name="Berger S.L."/>
            <person name="Reinberg D."/>
            <person name="Wang J."/>
            <person name="Liebig J."/>
        </authorList>
    </citation>
    <scope>NUCLEOTIDE SEQUENCE [LARGE SCALE GENOMIC DNA]</scope>
    <source>
        <strain evidence="13 14">R22 G/1</strain>
    </source>
</reference>
<keyword evidence="7" id="KW-0256">Endoplasmic reticulum</keyword>
<feature type="non-terminal residue" evidence="13">
    <location>
        <position position="82"/>
    </location>
</feature>
<dbReference type="PANTHER" id="PTHR24292:SF54">
    <property type="entry name" value="CYP9F3-RELATED"/>
    <property type="match status" value="1"/>
</dbReference>
<dbReference type="Proteomes" id="UP000008237">
    <property type="component" value="Unassembled WGS sequence"/>
</dbReference>
<proteinExistence type="inferred from homology"/>
<keyword evidence="6" id="KW-0479">Metal-binding</keyword>
<evidence type="ECO:0000256" key="6">
    <source>
        <dbReference type="ARBA" id="ARBA00022723"/>
    </source>
</evidence>
<dbReference type="Gene3D" id="1.10.630.10">
    <property type="entry name" value="Cytochrome P450"/>
    <property type="match status" value="1"/>
</dbReference>
<evidence type="ECO:0000313" key="14">
    <source>
        <dbReference type="Proteomes" id="UP000008237"/>
    </source>
</evidence>